<feature type="active site" evidence="5">
    <location>
        <position position="431"/>
    </location>
</feature>
<dbReference type="InterPro" id="IPR029063">
    <property type="entry name" value="SAM-dependent_MTases_sf"/>
</dbReference>
<dbReference type="Gene3D" id="2.40.50.140">
    <property type="entry name" value="Nucleic acid-binding proteins"/>
    <property type="match status" value="1"/>
</dbReference>
<evidence type="ECO:0000313" key="7">
    <source>
        <dbReference type="EMBL" id="ALJ31007.1"/>
    </source>
</evidence>
<feature type="binding site" evidence="4">
    <location>
        <position position="356"/>
    </location>
    <ligand>
        <name>S-adenosyl-L-methionine</name>
        <dbReference type="ChEBI" id="CHEBI:59789"/>
    </ligand>
</feature>
<dbReference type="CDD" id="cd02440">
    <property type="entry name" value="AdoMet_MTases"/>
    <property type="match status" value="1"/>
</dbReference>
<reference evidence="8" key="1">
    <citation type="submission" date="2015-10" db="EMBL/GenBank/DDBJ databases">
        <title>Bioinformatic analysis of the first complete genome sequence of Lactobacillus kunkeei strain MP2, an Apis mellifera gut isolate.</title>
        <authorList>
            <person name="Asenjo F."/>
            <person name="Olmos A."/>
            <person name="Henriquez-Piskulich P."/>
            <person name="Aldea P."/>
            <person name="Ugalde J.A."/>
            <person name="Trombert A.N."/>
        </authorList>
    </citation>
    <scope>NUCLEOTIDE SEQUENCE [LARGE SCALE GENOMIC DNA]</scope>
    <source>
        <strain evidence="8">MP2</strain>
    </source>
</reference>
<dbReference type="PROSITE" id="PS51687">
    <property type="entry name" value="SAM_MT_RNA_M5U"/>
    <property type="match status" value="1"/>
</dbReference>
<evidence type="ECO:0000256" key="1">
    <source>
        <dbReference type="ARBA" id="ARBA00022603"/>
    </source>
</evidence>
<keyword evidence="3 4" id="KW-0949">S-adenosyl-L-methionine</keyword>
<evidence type="ECO:0000256" key="3">
    <source>
        <dbReference type="ARBA" id="ARBA00022691"/>
    </source>
</evidence>
<evidence type="ECO:0000256" key="5">
    <source>
        <dbReference type="PROSITE-ProRule" id="PRU10015"/>
    </source>
</evidence>
<feature type="binding site" evidence="4">
    <location>
        <position position="335"/>
    </location>
    <ligand>
        <name>S-adenosyl-L-methionine</name>
        <dbReference type="ChEBI" id="CHEBI:59789"/>
    </ligand>
</feature>
<dbReference type="PANTHER" id="PTHR11061:SF45">
    <property type="match status" value="1"/>
</dbReference>
<feature type="active site" description="Nucleophile" evidence="4">
    <location>
        <position position="431"/>
    </location>
</feature>
<sequence length="473" mass="53353">MKRTFLMAYQNRNNRSNYNDVEVEVGQQFKMTIKRMGINGEGIGFYEHKLVFVTGAFTDEKVVAEVTKVYPNYIKAKAVKINRVSPDRVEPRDSYAGAVGGFELESLSYPAQLRFKRDLIKQALEKFQPQGYKNFKIRSTMGMENPYEYRNKAQFPVRMKDGKVIAGLFKEGTHDLVDLPECSVQYPATMKVMRKIVEFIQELGIPVFDESNNSGIIKTVIVRAALNTDDVQVVFVTNTPKFVKKGFMLKKIMMELPEVTSVMQNINPGDSPIIWGDKTVHLAGKDTIVEKIKGLSFELSARAFLQLNSIMLPRLYEVAISALELTGNEKIVDAYSGVGTIGLPLAKHAEEIRGMDIIPEAVEDANHNAIINKIRNAYYEVGKAEDLLPEWLEEGFKPDAIIVDPPRTGLDDKLIDAILKSAPEKFVYVSCNPSTMAADLVQLTRKYKVDFIQPIDMMPQTPRCEAVVKFTRK</sequence>
<dbReference type="Proteomes" id="UP000067203">
    <property type="component" value="Chromosome"/>
</dbReference>
<dbReference type="InterPro" id="IPR030390">
    <property type="entry name" value="MeTrfase_TrmA_AS"/>
</dbReference>
<dbReference type="NCBIfam" id="TIGR00479">
    <property type="entry name" value="rumA"/>
    <property type="match status" value="1"/>
</dbReference>
<dbReference type="Pfam" id="PF05958">
    <property type="entry name" value="tRNA_U5-meth_tr"/>
    <property type="match status" value="1"/>
</dbReference>
<dbReference type="InterPro" id="IPR002792">
    <property type="entry name" value="TRAM_dom"/>
</dbReference>
<dbReference type="PROSITE" id="PS50926">
    <property type="entry name" value="TRAM"/>
    <property type="match status" value="1"/>
</dbReference>
<keyword evidence="2 4" id="KW-0808">Transferase</keyword>
<accession>A0AAC8ZYV5</accession>
<dbReference type="GO" id="GO:0070475">
    <property type="term" value="P:rRNA base methylation"/>
    <property type="evidence" value="ECO:0007669"/>
    <property type="project" value="TreeGrafter"/>
</dbReference>
<dbReference type="FunFam" id="2.40.50.1070:FF:000003">
    <property type="entry name" value="23S rRNA (Uracil-5-)-methyltransferase RumA"/>
    <property type="match status" value="1"/>
</dbReference>
<evidence type="ECO:0000256" key="4">
    <source>
        <dbReference type="PROSITE-ProRule" id="PRU01024"/>
    </source>
</evidence>
<dbReference type="EMBL" id="CP012920">
    <property type="protein sequence ID" value="ALJ31007.1"/>
    <property type="molecule type" value="Genomic_DNA"/>
</dbReference>
<dbReference type="InterPro" id="IPR012340">
    <property type="entry name" value="NA-bd_OB-fold"/>
</dbReference>
<feature type="binding site" evidence="4">
    <location>
        <position position="404"/>
    </location>
    <ligand>
        <name>S-adenosyl-L-methionine</name>
        <dbReference type="ChEBI" id="CHEBI:59789"/>
    </ligand>
</feature>
<evidence type="ECO:0000259" key="6">
    <source>
        <dbReference type="PROSITE" id="PS50926"/>
    </source>
</evidence>
<dbReference type="SUPFAM" id="SSF53335">
    <property type="entry name" value="S-adenosyl-L-methionine-dependent methyltransferases"/>
    <property type="match status" value="1"/>
</dbReference>
<name>A0AAC8ZYV5_9LACO</name>
<keyword evidence="1 4" id="KW-0489">Methyltransferase</keyword>
<reference evidence="7 8" key="2">
    <citation type="journal article" date="2016" name="PeerJ">
        <title>Genome sequencing and analysis of the first complete genome of Lactobacillus kunkeei strain MP2, an Apis mellifera gut isolate.</title>
        <authorList>
            <person name="Asenjo F."/>
            <person name="Olmos A."/>
            <person name="Henriquez-Piskulich P."/>
            <person name="Polanco V."/>
            <person name="Aldea P."/>
            <person name="Ugalde J.A."/>
            <person name="Trombert A.N."/>
        </authorList>
    </citation>
    <scope>NUCLEOTIDE SEQUENCE [LARGE SCALE GENOMIC DNA]</scope>
    <source>
        <strain evidence="7 8">MP2</strain>
    </source>
</reference>
<dbReference type="InterPro" id="IPR010280">
    <property type="entry name" value="U5_MeTrfase_fam"/>
</dbReference>
<proteinExistence type="inferred from homology"/>
<gene>
    <name evidence="7" type="ORF">APS55_01655</name>
</gene>
<comment type="similarity">
    <text evidence="4">Belongs to the class I-like SAM-binding methyltransferase superfamily. RNA M5U methyltransferase family.</text>
</comment>
<dbReference type="Pfam" id="PF01938">
    <property type="entry name" value="TRAM"/>
    <property type="match status" value="1"/>
</dbReference>
<feature type="binding site" evidence="4">
    <location>
        <position position="306"/>
    </location>
    <ligand>
        <name>S-adenosyl-L-methionine</name>
        <dbReference type="ChEBI" id="CHEBI:59789"/>
    </ligand>
</feature>
<dbReference type="SUPFAM" id="SSF50249">
    <property type="entry name" value="Nucleic acid-binding proteins"/>
    <property type="match status" value="1"/>
</dbReference>
<dbReference type="Gene3D" id="3.40.50.150">
    <property type="entry name" value="Vaccinia Virus protein VP39"/>
    <property type="match status" value="1"/>
</dbReference>
<protein>
    <submittedName>
        <fullName evidence="7">RNA methyltransferase</fullName>
    </submittedName>
</protein>
<organism evidence="7 8">
    <name type="scientific">Apilactobacillus kunkeei</name>
    <dbReference type="NCBI Taxonomy" id="148814"/>
    <lineage>
        <taxon>Bacteria</taxon>
        <taxon>Bacillati</taxon>
        <taxon>Bacillota</taxon>
        <taxon>Bacilli</taxon>
        <taxon>Lactobacillales</taxon>
        <taxon>Lactobacillaceae</taxon>
        <taxon>Apilactobacillus</taxon>
    </lineage>
</organism>
<feature type="domain" description="TRAM" evidence="6">
    <location>
        <begin position="22"/>
        <end position="80"/>
    </location>
</feature>
<dbReference type="GO" id="GO:0070041">
    <property type="term" value="F:rRNA (uridine-C5-)-methyltransferase activity"/>
    <property type="evidence" value="ECO:0007669"/>
    <property type="project" value="TreeGrafter"/>
</dbReference>
<dbReference type="PANTHER" id="PTHR11061">
    <property type="entry name" value="RNA M5U METHYLTRANSFERASE"/>
    <property type="match status" value="1"/>
</dbReference>
<dbReference type="FunFam" id="3.40.50.150:FF:000009">
    <property type="entry name" value="23S rRNA (Uracil(1939)-C(5))-methyltransferase RlmD"/>
    <property type="match status" value="1"/>
</dbReference>
<dbReference type="AlphaFoldDB" id="A0AAC8ZYV5"/>
<evidence type="ECO:0000313" key="8">
    <source>
        <dbReference type="Proteomes" id="UP000067203"/>
    </source>
</evidence>
<dbReference type="PROSITE" id="PS01230">
    <property type="entry name" value="TRMA_1"/>
    <property type="match status" value="1"/>
</dbReference>
<dbReference type="Gene3D" id="2.40.50.1070">
    <property type="match status" value="1"/>
</dbReference>
<dbReference type="KEGG" id="lku:APS55_01655"/>
<evidence type="ECO:0000256" key="2">
    <source>
        <dbReference type="ARBA" id="ARBA00022679"/>
    </source>
</evidence>